<dbReference type="Proteomes" id="UP001500622">
    <property type="component" value="Unassembled WGS sequence"/>
</dbReference>
<proteinExistence type="predicted"/>
<gene>
    <name evidence="1" type="ORF">GCM10023169_21240</name>
</gene>
<dbReference type="InterPro" id="IPR001920">
    <property type="entry name" value="Asp/Glu_race"/>
</dbReference>
<dbReference type="RefSeq" id="WP_345216237.1">
    <property type="nucleotide sequence ID" value="NZ_BAABGN010000009.1"/>
</dbReference>
<organism evidence="1 2">
    <name type="scientific">Georgenia halophila</name>
    <dbReference type="NCBI Taxonomy" id="620889"/>
    <lineage>
        <taxon>Bacteria</taxon>
        <taxon>Bacillati</taxon>
        <taxon>Actinomycetota</taxon>
        <taxon>Actinomycetes</taxon>
        <taxon>Micrococcales</taxon>
        <taxon>Bogoriellaceae</taxon>
        <taxon>Georgenia</taxon>
    </lineage>
</organism>
<dbReference type="InterPro" id="IPR015942">
    <property type="entry name" value="Asp/Glu/hydantoin_racemase"/>
</dbReference>
<evidence type="ECO:0000313" key="1">
    <source>
        <dbReference type="EMBL" id="GAA4424513.1"/>
    </source>
</evidence>
<name>A0ABP8L7T9_9MICO</name>
<dbReference type="Gene3D" id="3.40.50.1860">
    <property type="match status" value="2"/>
</dbReference>
<protein>
    <submittedName>
        <fullName evidence="1">Aspartate/glutamate racemase family protein</fullName>
    </submittedName>
</protein>
<comment type="caution">
    <text evidence="1">The sequence shown here is derived from an EMBL/GenBank/DDBJ whole genome shotgun (WGS) entry which is preliminary data.</text>
</comment>
<reference evidence="2" key="1">
    <citation type="journal article" date="2019" name="Int. J. Syst. Evol. Microbiol.">
        <title>The Global Catalogue of Microorganisms (GCM) 10K type strain sequencing project: providing services to taxonomists for standard genome sequencing and annotation.</title>
        <authorList>
            <consortium name="The Broad Institute Genomics Platform"/>
            <consortium name="The Broad Institute Genome Sequencing Center for Infectious Disease"/>
            <person name="Wu L."/>
            <person name="Ma J."/>
        </authorList>
    </citation>
    <scope>NUCLEOTIDE SEQUENCE [LARGE SCALE GENOMIC DNA]</scope>
    <source>
        <strain evidence="2">JCM 17810</strain>
    </source>
</reference>
<keyword evidence="2" id="KW-1185">Reference proteome</keyword>
<evidence type="ECO:0000313" key="2">
    <source>
        <dbReference type="Proteomes" id="UP001500622"/>
    </source>
</evidence>
<sequence>MTERITLGLVHTAPALADSFERLAKEIGPDVQLLHVVDSSLLAAAIEDGVTEDLSARTTAHVGYLAGQGADAVLVTCSSIGECADVAADRSDIPVLRVDRPMAVRAVETAAAGRGRVAVLATLSTTLGPTRRLLEAEVDRSGEEISIEATVVEGAAAARAAGELTRHEELIRAAVAELADRCDVVVLAQASMAAALDEAGDGGGADVLSSPLSGLTEAVTIARAHEPG</sequence>
<dbReference type="Pfam" id="PF01177">
    <property type="entry name" value="Asp_Glu_race"/>
    <property type="match status" value="1"/>
</dbReference>
<accession>A0ABP8L7T9</accession>
<dbReference type="EMBL" id="BAABGN010000009">
    <property type="protein sequence ID" value="GAA4424513.1"/>
    <property type="molecule type" value="Genomic_DNA"/>
</dbReference>